<proteinExistence type="predicted"/>
<sequence length="397" mass="45110">MSRKDTEFDEKIKIIIAQRSGYKCNFPGCGKTLIGPGQTSLDYISIGEVAHIYSAAKNGPRSDGGLSIEDLKRSENGMLLCRPHHKIVDRKSKNSKYTSDMLSRMKSKHEFSISAELGEYNYPINWVSSIKVIQSSIFKNTLTLDLGKVTFVYGENGVGKTVLVNLLKSIFSQKIISSWKQNSIKFNVESTLDNPVLSKIDVEIEHGKMTYQIGKSKFPFVPYDFNVIYLYGKLKPLRDDIETIAHCLDISRDYLIQIISTIGLNFALRTKHIEIRHVRKKPYVVDRIYVDIGNGWVQSFGSCSSTEQASVVLDIVFSLASEMSKFKSVLMLIDWLPLLWFDDSNIQKYIDFLQSPECHFQTVFVAPNAKPKVKWTGWTHAHLLRTESGVTIKQTKE</sequence>
<gene>
    <name evidence="2" type="ORF">SAMN04487935_2032</name>
</gene>
<dbReference type="Pfam" id="PF13391">
    <property type="entry name" value="HNH_2"/>
    <property type="match status" value="1"/>
</dbReference>
<protein>
    <recommendedName>
        <fullName evidence="1">HNH nuclease domain-containing protein</fullName>
    </recommendedName>
</protein>
<organism evidence="2 3">
    <name type="scientific">Flavobacterium noncentrifugens</name>
    <dbReference type="NCBI Taxonomy" id="1128970"/>
    <lineage>
        <taxon>Bacteria</taxon>
        <taxon>Pseudomonadati</taxon>
        <taxon>Bacteroidota</taxon>
        <taxon>Flavobacteriia</taxon>
        <taxon>Flavobacteriales</taxon>
        <taxon>Flavobacteriaceae</taxon>
        <taxon>Flavobacterium</taxon>
    </lineage>
</organism>
<dbReference type="SUPFAM" id="SSF52540">
    <property type="entry name" value="P-loop containing nucleoside triphosphate hydrolases"/>
    <property type="match status" value="1"/>
</dbReference>
<evidence type="ECO:0000259" key="1">
    <source>
        <dbReference type="Pfam" id="PF13391"/>
    </source>
</evidence>
<dbReference type="InterPro" id="IPR003615">
    <property type="entry name" value="HNH_nuc"/>
</dbReference>
<name>A0A1G8XR13_9FLAO</name>
<accession>A0A1G8XR13</accession>
<dbReference type="RefSeq" id="WP_091394806.1">
    <property type="nucleotide sequence ID" value="NZ_BKAI01000023.1"/>
</dbReference>
<dbReference type="InterPro" id="IPR027417">
    <property type="entry name" value="P-loop_NTPase"/>
</dbReference>
<dbReference type="Gene3D" id="3.40.50.300">
    <property type="entry name" value="P-loop containing nucleotide triphosphate hydrolases"/>
    <property type="match status" value="1"/>
</dbReference>
<dbReference type="AlphaFoldDB" id="A0A1G8XR13"/>
<dbReference type="STRING" id="1128970.SAMN04487935_2032"/>
<evidence type="ECO:0000313" key="2">
    <source>
        <dbReference type="EMBL" id="SDJ93102.1"/>
    </source>
</evidence>
<dbReference type="OrthoDB" id="9795565at2"/>
<keyword evidence="3" id="KW-1185">Reference proteome</keyword>
<dbReference type="Proteomes" id="UP000199580">
    <property type="component" value="Unassembled WGS sequence"/>
</dbReference>
<reference evidence="2 3" key="1">
    <citation type="submission" date="2016-10" db="EMBL/GenBank/DDBJ databases">
        <authorList>
            <person name="de Groot N.N."/>
        </authorList>
    </citation>
    <scope>NUCLEOTIDE SEQUENCE [LARGE SCALE GENOMIC DNA]</scope>
    <source>
        <strain evidence="2 3">CGMCC 1.10076</strain>
    </source>
</reference>
<dbReference type="EMBL" id="FNEZ01000003">
    <property type="protein sequence ID" value="SDJ93102.1"/>
    <property type="molecule type" value="Genomic_DNA"/>
</dbReference>
<feature type="domain" description="HNH nuclease" evidence="1">
    <location>
        <begin position="48"/>
        <end position="90"/>
    </location>
</feature>
<evidence type="ECO:0000313" key="3">
    <source>
        <dbReference type="Proteomes" id="UP000199580"/>
    </source>
</evidence>